<organism evidence="1">
    <name type="scientific">viral metagenome</name>
    <dbReference type="NCBI Taxonomy" id="1070528"/>
    <lineage>
        <taxon>unclassified sequences</taxon>
        <taxon>metagenomes</taxon>
        <taxon>organismal metagenomes</taxon>
    </lineage>
</organism>
<proteinExistence type="predicted"/>
<sequence>MAEYTITIKDEDDGVSIQMAGPAVANSTANALTQGLLGIAPRLLAKVALEKLQPCQCERCKAERTAPANPNTTIH</sequence>
<protein>
    <submittedName>
        <fullName evidence="1">Uncharacterized protein</fullName>
    </submittedName>
</protein>
<name>A0A6H1ZEC3_9ZZZZ</name>
<gene>
    <name evidence="1" type="ORF">TM448A00282_0046</name>
    <name evidence="2" type="ORF">TM448B00260_0051</name>
</gene>
<evidence type="ECO:0000313" key="1">
    <source>
        <dbReference type="EMBL" id="QJA45812.1"/>
    </source>
</evidence>
<accession>A0A6H1ZEC3</accession>
<dbReference type="EMBL" id="MT143997">
    <property type="protein sequence ID" value="QJA45812.1"/>
    <property type="molecule type" value="Genomic_DNA"/>
</dbReference>
<evidence type="ECO:0000313" key="2">
    <source>
        <dbReference type="EMBL" id="QJH94647.1"/>
    </source>
</evidence>
<dbReference type="EMBL" id="MT144603">
    <property type="protein sequence ID" value="QJH94647.1"/>
    <property type="molecule type" value="Genomic_DNA"/>
</dbReference>
<reference evidence="1" key="1">
    <citation type="submission" date="2020-03" db="EMBL/GenBank/DDBJ databases">
        <title>The deep terrestrial virosphere.</title>
        <authorList>
            <person name="Holmfeldt K."/>
            <person name="Nilsson E."/>
            <person name="Simone D."/>
            <person name="Lopez-Fernandez M."/>
            <person name="Wu X."/>
            <person name="de Brujin I."/>
            <person name="Lundin D."/>
            <person name="Andersson A."/>
            <person name="Bertilsson S."/>
            <person name="Dopson M."/>
        </authorList>
    </citation>
    <scope>NUCLEOTIDE SEQUENCE</scope>
    <source>
        <strain evidence="1">TM448A00282</strain>
        <strain evidence="2">TM448B00260</strain>
    </source>
</reference>
<dbReference type="AlphaFoldDB" id="A0A6H1ZEC3"/>